<dbReference type="PANTHER" id="PTHR45828">
    <property type="entry name" value="CYTOCHROME B561/FERRIC REDUCTASE TRANSMEMBRANE"/>
    <property type="match status" value="1"/>
</dbReference>
<dbReference type="CDD" id="cd08544">
    <property type="entry name" value="Reeler"/>
    <property type="match status" value="1"/>
</dbReference>
<dbReference type="PROSITE" id="PS50939">
    <property type="entry name" value="CYTOCHROME_B561"/>
    <property type="match status" value="1"/>
</dbReference>
<evidence type="ECO:0000256" key="8">
    <source>
        <dbReference type="ARBA" id="ARBA00023004"/>
    </source>
</evidence>
<keyword evidence="10" id="KW-0325">Glycoprotein</keyword>
<evidence type="ECO:0000256" key="3">
    <source>
        <dbReference type="ARBA" id="ARBA00009195"/>
    </source>
</evidence>
<evidence type="ECO:0008006" key="19">
    <source>
        <dbReference type="Google" id="ProtNLM"/>
    </source>
</evidence>
<dbReference type="GO" id="GO:0016020">
    <property type="term" value="C:membrane"/>
    <property type="evidence" value="ECO:0007669"/>
    <property type="project" value="UniProtKB-SubCell"/>
</dbReference>
<dbReference type="InterPro" id="IPR006593">
    <property type="entry name" value="Cyt_b561/ferric_Rdtase_TM"/>
</dbReference>
<keyword evidence="9 12" id="KW-0472">Membrane</keyword>
<evidence type="ECO:0000256" key="4">
    <source>
        <dbReference type="ARBA" id="ARBA00022448"/>
    </source>
</evidence>
<keyword evidence="7 12" id="KW-1133">Transmembrane helix</keyword>
<feature type="region of interest" description="Disordered" evidence="11">
    <location>
        <begin position="161"/>
        <end position="181"/>
    </location>
</feature>
<feature type="signal peptide" evidence="13">
    <location>
        <begin position="1"/>
        <end position="16"/>
    </location>
</feature>
<comment type="caution">
    <text evidence="17">The sequence shown here is derived from an EMBL/GenBank/DDBJ whole genome shotgun (WGS) entry which is preliminary data.</text>
</comment>
<dbReference type="Proteomes" id="UP001168821">
    <property type="component" value="Unassembled WGS sequence"/>
</dbReference>
<evidence type="ECO:0000256" key="1">
    <source>
        <dbReference type="ARBA" id="ARBA00001970"/>
    </source>
</evidence>
<evidence type="ECO:0000256" key="12">
    <source>
        <dbReference type="SAM" id="Phobius"/>
    </source>
</evidence>
<keyword evidence="4" id="KW-0813">Transport</keyword>
<keyword evidence="6" id="KW-0249">Electron transport</keyword>
<evidence type="ECO:0000256" key="10">
    <source>
        <dbReference type="ARBA" id="ARBA00023180"/>
    </source>
</evidence>
<evidence type="ECO:0000256" key="5">
    <source>
        <dbReference type="ARBA" id="ARBA00022692"/>
    </source>
</evidence>
<dbReference type="InterPro" id="IPR042307">
    <property type="entry name" value="Reeler_sf"/>
</dbReference>
<dbReference type="PROSITE" id="PS51019">
    <property type="entry name" value="REELIN"/>
    <property type="match status" value="1"/>
</dbReference>
<dbReference type="InterPro" id="IPR051237">
    <property type="entry name" value="Ferric-chelate_Red/DefProt"/>
</dbReference>
<dbReference type="CDD" id="cd08760">
    <property type="entry name" value="Cyt_b561_FRRS1_like"/>
    <property type="match status" value="1"/>
</dbReference>
<feature type="domain" description="DOMON" evidence="14">
    <location>
        <begin position="217"/>
        <end position="337"/>
    </location>
</feature>
<dbReference type="Gene3D" id="2.60.40.4060">
    <property type="entry name" value="Reeler domain"/>
    <property type="match status" value="1"/>
</dbReference>
<feature type="chain" id="PRO_5041247506" description="Ferric-chelate reductase 1" evidence="13">
    <location>
        <begin position="17"/>
        <end position="620"/>
    </location>
</feature>
<dbReference type="SMART" id="SM00665">
    <property type="entry name" value="B561"/>
    <property type="match status" value="1"/>
</dbReference>
<comment type="cofactor">
    <cofactor evidence="1">
        <name>heme b</name>
        <dbReference type="ChEBI" id="CHEBI:60344"/>
    </cofactor>
</comment>
<feature type="transmembrane region" description="Helical" evidence="12">
    <location>
        <begin position="481"/>
        <end position="505"/>
    </location>
</feature>
<keyword evidence="5 12" id="KW-0812">Transmembrane</keyword>
<name>A0AA38IX79_9CUCU</name>
<evidence type="ECO:0000256" key="2">
    <source>
        <dbReference type="ARBA" id="ARBA00004141"/>
    </source>
</evidence>
<proteinExistence type="inferred from homology"/>
<feature type="domain" description="Reelin" evidence="16">
    <location>
        <begin position="11"/>
        <end position="168"/>
    </location>
</feature>
<protein>
    <recommendedName>
        <fullName evidence="19">Ferric-chelate reductase 1</fullName>
    </recommendedName>
</protein>
<dbReference type="InterPro" id="IPR002861">
    <property type="entry name" value="Reeler_dom"/>
</dbReference>
<dbReference type="InterPro" id="IPR005018">
    <property type="entry name" value="DOMON_domain"/>
</dbReference>
<dbReference type="GO" id="GO:0140571">
    <property type="term" value="F:transmembrane ascorbate ferrireductase activity"/>
    <property type="evidence" value="ECO:0007669"/>
    <property type="project" value="TreeGrafter"/>
</dbReference>
<dbReference type="Pfam" id="PF02014">
    <property type="entry name" value="Reeler"/>
    <property type="match status" value="1"/>
</dbReference>
<feature type="transmembrane region" description="Helical" evidence="12">
    <location>
        <begin position="381"/>
        <end position="400"/>
    </location>
</feature>
<accession>A0AA38IX79</accession>
<dbReference type="EMBL" id="JALNTZ010000001">
    <property type="protein sequence ID" value="KAJ3665387.1"/>
    <property type="molecule type" value="Genomic_DNA"/>
</dbReference>
<keyword evidence="8" id="KW-0408">Iron</keyword>
<keyword evidence="18" id="KW-1185">Reference proteome</keyword>
<evidence type="ECO:0000313" key="18">
    <source>
        <dbReference type="Proteomes" id="UP001168821"/>
    </source>
</evidence>
<reference evidence="17" key="1">
    <citation type="journal article" date="2023" name="G3 (Bethesda)">
        <title>Whole genome assemblies of Zophobas morio and Tenebrio molitor.</title>
        <authorList>
            <person name="Kaur S."/>
            <person name="Stinson S.A."/>
            <person name="diCenzo G.C."/>
        </authorList>
    </citation>
    <scope>NUCLEOTIDE SEQUENCE</scope>
    <source>
        <strain evidence="17">QUZm001</strain>
    </source>
</reference>
<gene>
    <name evidence="17" type="ORF">Zmor_000884</name>
</gene>
<dbReference type="CDD" id="cd09628">
    <property type="entry name" value="DOMON_SDR_2_like"/>
    <property type="match status" value="1"/>
</dbReference>
<dbReference type="SMART" id="SM00664">
    <property type="entry name" value="DoH"/>
    <property type="match status" value="1"/>
</dbReference>
<dbReference type="PANTHER" id="PTHR45828:SF38">
    <property type="entry name" value="FERRIC-CHELATE REDUCTASE 1 HOMOLOG-RELATED"/>
    <property type="match status" value="1"/>
</dbReference>
<dbReference type="Pfam" id="PF03351">
    <property type="entry name" value="DOMON"/>
    <property type="match status" value="1"/>
</dbReference>
<feature type="transmembrane region" description="Helical" evidence="12">
    <location>
        <begin position="421"/>
        <end position="439"/>
    </location>
</feature>
<feature type="transmembrane region" description="Helical" evidence="12">
    <location>
        <begin position="517"/>
        <end position="539"/>
    </location>
</feature>
<evidence type="ECO:0000256" key="7">
    <source>
        <dbReference type="ARBA" id="ARBA00022989"/>
    </source>
</evidence>
<evidence type="ECO:0000256" key="13">
    <source>
        <dbReference type="SAM" id="SignalP"/>
    </source>
</evidence>
<sequence>MIVVFLFLLSLASIKALPQGAPTKVCGTMRPFHGGGIPPQTDISPYSIYMRRQGGNVIVTLKSDLNIPFQGFMLQAKTPNRELLGTFQPIGNEAHTIDCVQSEDTLTHNAAQNKDMIEVEWQPPEDYEGPVIFNTTFAQNYQTFWVGVESQPLRVGKRFADDPVPNVPSRSKSTTPPNFFPDTVKQSETVFDPFYEGCSVSKLCFGAPANCVNSKNCKAVAAVTVSGDRYEFEMKANVNPGWVGVGLSDDAKMGDDSVIECVRDGNRPIKAFMSWTSGSPNFGAARVRNPQLGIRLLNSSVVNNVIYCKVARDLKTKVNGKDFDLANDKYHLLVAAGSDVTATSVGFHSLAYLASGEKKSLSDVSAVAAASKLLIRLHGSFMLAAWIGTVSVGTLLARYYRTTWVGSSICGKDIWFAWHRMFMVLTWALTVTGFVLIFVEVRAWSPGPHPILGTITTVLCFLQPIGAYFRPHPGTPRRPIFNWIHWFGGNAAHIIGIVTIFYAVKLAKAELPEFMDWILVAYVAFHVVVHLVLSIIGCISEKSSERRVTSFPMKDLGGSGRSSAYADRNADAPYSGFRKFILAIYIVVILAIVVALIVITALAPIEESWQNLRDSVMKSE</sequence>
<dbReference type="AlphaFoldDB" id="A0AA38IX79"/>
<evidence type="ECO:0000259" key="16">
    <source>
        <dbReference type="PROSITE" id="PS51019"/>
    </source>
</evidence>
<evidence type="ECO:0000256" key="6">
    <source>
        <dbReference type="ARBA" id="ARBA00022982"/>
    </source>
</evidence>
<keyword evidence="13" id="KW-0732">Signal</keyword>
<evidence type="ECO:0000259" key="15">
    <source>
        <dbReference type="PROSITE" id="PS50939"/>
    </source>
</evidence>
<comment type="subcellular location">
    <subcellularLocation>
        <location evidence="2">Membrane</location>
        <topology evidence="2">Multi-pass membrane protein</topology>
    </subcellularLocation>
</comment>
<evidence type="ECO:0000313" key="17">
    <source>
        <dbReference type="EMBL" id="KAJ3665387.1"/>
    </source>
</evidence>
<feature type="transmembrane region" description="Helical" evidence="12">
    <location>
        <begin position="580"/>
        <end position="605"/>
    </location>
</feature>
<evidence type="ECO:0000256" key="9">
    <source>
        <dbReference type="ARBA" id="ARBA00023136"/>
    </source>
</evidence>
<dbReference type="Gene3D" id="1.20.120.1770">
    <property type="match status" value="1"/>
</dbReference>
<organism evidence="17 18">
    <name type="scientific">Zophobas morio</name>
    <dbReference type="NCBI Taxonomy" id="2755281"/>
    <lineage>
        <taxon>Eukaryota</taxon>
        <taxon>Metazoa</taxon>
        <taxon>Ecdysozoa</taxon>
        <taxon>Arthropoda</taxon>
        <taxon>Hexapoda</taxon>
        <taxon>Insecta</taxon>
        <taxon>Pterygota</taxon>
        <taxon>Neoptera</taxon>
        <taxon>Endopterygota</taxon>
        <taxon>Coleoptera</taxon>
        <taxon>Polyphaga</taxon>
        <taxon>Cucujiformia</taxon>
        <taxon>Tenebrionidae</taxon>
        <taxon>Zophobas</taxon>
    </lineage>
</organism>
<dbReference type="PROSITE" id="PS50836">
    <property type="entry name" value="DOMON"/>
    <property type="match status" value="1"/>
</dbReference>
<feature type="transmembrane region" description="Helical" evidence="12">
    <location>
        <begin position="451"/>
        <end position="469"/>
    </location>
</feature>
<evidence type="ECO:0000259" key="14">
    <source>
        <dbReference type="PROSITE" id="PS50836"/>
    </source>
</evidence>
<feature type="domain" description="Cytochrome b561" evidence="15">
    <location>
        <begin position="341"/>
        <end position="539"/>
    </location>
</feature>
<comment type="similarity">
    <text evidence="3">Belongs to the FRRS1 family.</text>
</comment>
<feature type="compositionally biased region" description="Polar residues" evidence="11">
    <location>
        <begin position="168"/>
        <end position="177"/>
    </location>
</feature>
<evidence type="ECO:0000256" key="11">
    <source>
        <dbReference type="SAM" id="MobiDB-lite"/>
    </source>
</evidence>